<dbReference type="GO" id="GO:0046912">
    <property type="term" value="F:acyltransferase activity, acyl groups converted into alkyl on transfer"/>
    <property type="evidence" value="ECO:0007669"/>
    <property type="project" value="InterPro"/>
</dbReference>
<protein>
    <submittedName>
        <fullName evidence="1">Citrate synthase, putative</fullName>
    </submittedName>
</protein>
<evidence type="ECO:0000313" key="1">
    <source>
        <dbReference type="EMBL" id="CDJ57561.1"/>
    </source>
</evidence>
<dbReference type="InterPro" id="IPR036969">
    <property type="entry name" value="Citrate_synthase_sf"/>
</dbReference>
<evidence type="ECO:0000313" key="2">
    <source>
        <dbReference type="Proteomes" id="UP000030763"/>
    </source>
</evidence>
<dbReference type="AlphaFoldDB" id="U6M0P9"/>
<dbReference type="SUPFAM" id="SSF48256">
    <property type="entry name" value="Citrate synthase"/>
    <property type="match status" value="1"/>
</dbReference>
<dbReference type="GeneID" id="25338005"/>
<dbReference type="OrthoDB" id="435022at2759"/>
<dbReference type="Proteomes" id="UP000030763">
    <property type="component" value="Unassembled WGS sequence"/>
</dbReference>
<accession>U6M0P9</accession>
<reference evidence="1" key="1">
    <citation type="submission" date="2013-10" db="EMBL/GenBank/DDBJ databases">
        <title>Genomic analysis of the causative agents of coccidiosis in chickens.</title>
        <authorList>
            <person name="Reid A.J."/>
            <person name="Blake D."/>
            <person name="Billington K."/>
            <person name="Browne H."/>
            <person name="Dunn M."/>
            <person name="Hung S."/>
            <person name="Kawahara F."/>
            <person name="Miranda-Saavedra D."/>
            <person name="Mourier T."/>
            <person name="Nagra H."/>
            <person name="Otto T.D."/>
            <person name="Rawlings N."/>
            <person name="Sanchez A."/>
            <person name="Sanders M."/>
            <person name="Subramaniam C."/>
            <person name="Tay Y."/>
            <person name="Dear P."/>
            <person name="Doerig C."/>
            <person name="Gruber A."/>
            <person name="Parkinson J."/>
            <person name="Shirley M."/>
            <person name="Wan K.L."/>
            <person name="Berriman M."/>
            <person name="Tomley F."/>
            <person name="Pain A."/>
        </authorList>
    </citation>
    <scope>NUCLEOTIDE SEQUENCE [LARGE SCALE GENOMIC DNA]</scope>
    <source>
        <strain evidence="1">Weybridge</strain>
    </source>
</reference>
<dbReference type="VEuPathDB" id="ToxoDB:EMWEY_00040190"/>
<proteinExistence type="predicted"/>
<name>U6M0P9_EIMMA</name>
<sequence length="126" mass="14059">MLGALKGHLAPAIISSEDNDSQQSLKIIDERTGREYRVPIKHNTIEAKKLAEIKTLEGLPLRCYDPGLMHTCIGSSKICFIDGDKGILRHLEGLNFVEPKEGLGLVENFLYMVDKQHHDPVVVRAL</sequence>
<gene>
    <name evidence="1" type="ORF">EMWEY_00040190</name>
</gene>
<reference evidence="1" key="2">
    <citation type="submission" date="2013-10" db="EMBL/GenBank/DDBJ databases">
        <authorList>
            <person name="Aslett M."/>
        </authorList>
    </citation>
    <scope>NUCLEOTIDE SEQUENCE [LARGE SCALE GENOMIC DNA]</scope>
    <source>
        <strain evidence="1">Weybridge</strain>
    </source>
</reference>
<keyword evidence="2" id="KW-1185">Reference proteome</keyword>
<dbReference type="EMBL" id="HG719322">
    <property type="protein sequence ID" value="CDJ57561.1"/>
    <property type="molecule type" value="Genomic_DNA"/>
</dbReference>
<dbReference type="RefSeq" id="XP_013334209.1">
    <property type="nucleotide sequence ID" value="XM_013478755.1"/>
</dbReference>
<organism evidence="1 2">
    <name type="scientific">Eimeria maxima</name>
    <name type="common">Coccidian parasite</name>
    <dbReference type="NCBI Taxonomy" id="5804"/>
    <lineage>
        <taxon>Eukaryota</taxon>
        <taxon>Sar</taxon>
        <taxon>Alveolata</taxon>
        <taxon>Apicomplexa</taxon>
        <taxon>Conoidasida</taxon>
        <taxon>Coccidia</taxon>
        <taxon>Eucoccidiorida</taxon>
        <taxon>Eimeriorina</taxon>
        <taxon>Eimeriidae</taxon>
        <taxon>Eimeria</taxon>
    </lineage>
</organism>